<accession>A0A9N9NV85</accession>
<dbReference type="GO" id="GO:0004553">
    <property type="term" value="F:hydrolase activity, hydrolyzing O-glycosyl compounds"/>
    <property type="evidence" value="ECO:0007669"/>
    <property type="project" value="InterPro"/>
</dbReference>
<evidence type="ECO:0000313" key="3">
    <source>
        <dbReference type="Proteomes" id="UP000789759"/>
    </source>
</evidence>
<organism evidence="2 3">
    <name type="scientific">Cetraspora pellucida</name>
    <dbReference type="NCBI Taxonomy" id="1433469"/>
    <lineage>
        <taxon>Eukaryota</taxon>
        <taxon>Fungi</taxon>
        <taxon>Fungi incertae sedis</taxon>
        <taxon>Mucoromycota</taxon>
        <taxon>Glomeromycotina</taxon>
        <taxon>Glomeromycetes</taxon>
        <taxon>Diversisporales</taxon>
        <taxon>Gigasporaceae</taxon>
        <taxon>Cetraspora</taxon>
    </lineage>
</organism>
<comment type="caution">
    <text evidence="2">The sequence shown here is derived from an EMBL/GenBank/DDBJ whole genome shotgun (WGS) entry which is preliminary data.</text>
</comment>
<evidence type="ECO:0000313" key="2">
    <source>
        <dbReference type="EMBL" id="CAG8760178.1"/>
    </source>
</evidence>
<dbReference type="InterPro" id="IPR013320">
    <property type="entry name" value="ConA-like_dom_sf"/>
</dbReference>
<gene>
    <name evidence="2" type="ORF">CPELLU_LOCUS15253</name>
</gene>
<evidence type="ECO:0000259" key="1">
    <source>
        <dbReference type="PROSITE" id="PS51762"/>
    </source>
</evidence>
<dbReference type="GO" id="GO:0005975">
    <property type="term" value="P:carbohydrate metabolic process"/>
    <property type="evidence" value="ECO:0007669"/>
    <property type="project" value="InterPro"/>
</dbReference>
<feature type="domain" description="GH16" evidence="1">
    <location>
        <begin position="1"/>
        <end position="225"/>
    </location>
</feature>
<dbReference type="Proteomes" id="UP000789759">
    <property type="component" value="Unassembled WGS sequence"/>
</dbReference>
<proteinExistence type="predicted"/>
<dbReference type="SUPFAM" id="SSF49899">
    <property type="entry name" value="Concanavalin A-like lectins/glucanases"/>
    <property type="match status" value="1"/>
</dbReference>
<dbReference type="PROSITE" id="PS51762">
    <property type="entry name" value="GH16_2"/>
    <property type="match status" value="1"/>
</dbReference>
<dbReference type="OrthoDB" id="4524534at2759"/>
<dbReference type="InterPro" id="IPR000757">
    <property type="entry name" value="Beta-glucanase-like"/>
</dbReference>
<reference evidence="2" key="1">
    <citation type="submission" date="2021-06" db="EMBL/GenBank/DDBJ databases">
        <authorList>
            <person name="Kallberg Y."/>
            <person name="Tangrot J."/>
            <person name="Rosling A."/>
        </authorList>
    </citation>
    <scope>NUCLEOTIDE SEQUENCE</scope>
    <source>
        <strain evidence="2">FL966</strain>
    </source>
</reference>
<dbReference type="EMBL" id="CAJVQA010019692">
    <property type="protein sequence ID" value="CAG8760178.1"/>
    <property type="molecule type" value="Genomic_DNA"/>
</dbReference>
<protein>
    <submittedName>
        <fullName evidence="2">24203_t:CDS:1</fullName>
    </submittedName>
</protein>
<dbReference type="Gene3D" id="2.60.120.200">
    <property type="match status" value="1"/>
</dbReference>
<dbReference type="AlphaFoldDB" id="A0A9N9NV85"/>
<sequence length="225" mass="25694">MIPTTSSIHIILSGSKIIPWGDVHVGTAFMRGNSSFHQNIYLEDSVLTLKATRNFSEAYNRTFNYFSGAVHAKQLLEVTEQYPSYTMCGDFLAPMIPGAWPAFWITATSWPPEVDILEFKGDNNDNFNIYIDKNTPTYWDQIRIHSSDDWNTYCLYMKRVNNTDVNNTDVDITFSLNNNISITHTATDYVGKQFWVIINLEMEGSSGPSGPLNDTYYYARNVYVT</sequence>
<keyword evidence="3" id="KW-1185">Reference proteome</keyword>
<name>A0A9N9NV85_9GLOM</name>
<feature type="non-terminal residue" evidence="2">
    <location>
        <position position="225"/>
    </location>
</feature>